<dbReference type="PANTHER" id="PTHR42970">
    <property type="entry name" value="PECTATE LYASE C-RELATED"/>
    <property type="match status" value="1"/>
</dbReference>
<dbReference type="EMBL" id="JBHSDU010000015">
    <property type="protein sequence ID" value="MFC4313641.1"/>
    <property type="molecule type" value="Genomic_DNA"/>
</dbReference>
<proteinExistence type="predicted"/>
<accession>A0ABV8T144</accession>
<evidence type="ECO:0000313" key="3">
    <source>
        <dbReference type="EMBL" id="MFC4313641.1"/>
    </source>
</evidence>
<dbReference type="RefSeq" id="WP_380604139.1">
    <property type="nucleotide sequence ID" value="NZ_JBHSDU010000015.1"/>
</dbReference>
<name>A0ABV8T144_9GAMM</name>
<comment type="caution">
    <text evidence="3">The sequence shown here is derived from an EMBL/GenBank/DDBJ whole genome shotgun (WGS) entry which is preliminary data.</text>
</comment>
<dbReference type="InterPro" id="IPR052063">
    <property type="entry name" value="Polysaccharide_Lyase_1"/>
</dbReference>
<reference evidence="4" key="1">
    <citation type="journal article" date="2019" name="Int. J. Syst. Evol. Microbiol.">
        <title>The Global Catalogue of Microorganisms (GCM) 10K type strain sequencing project: providing services to taxonomists for standard genome sequencing and annotation.</title>
        <authorList>
            <consortium name="The Broad Institute Genomics Platform"/>
            <consortium name="The Broad Institute Genome Sequencing Center for Infectious Disease"/>
            <person name="Wu L."/>
            <person name="Ma J."/>
        </authorList>
    </citation>
    <scope>NUCLEOTIDE SEQUENCE [LARGE SCALE GENOMIC DNA]</scope>
    <source>
        <strain evidence="4">CGMCC 1.10759</strain>
    </source>
</reference>
<dbReference type="Proteomes" id="UP001595904">
    <property type="component" value="Unassembled WGS sequence"/>
</dbReference>
<keyword evidence="4" id="KW-1185">Reference proteome</keyword>
<keyword evidence="3" id="KW-0456">Lyase</keyword>
<protein>
    <submittedName>
        <fullName evidence="3">Polysaccharide lyase family 1 protein</fullName>
    </submittedName>
</protein>
<keyword evidence="1" id="KW-0479">Metal-binding</keyword>
<keyword evidence="2" id="KW-0325">Glycoprotein</keyword>
<dbReference type="PANTHER" id="PTHR42970:SF1">
    <property type="entry name" value="PECTATE LYASE C-RELATED"/>
    <property type="match status" value="1"/>
</dbReference>
<evidence type="ECO:0000256" key="2">
    <source>
        <dbReference type="ARBA" id="ARBA00023180"/>
    </source>
</evidence>
<dbReference type="Gene3D" id="2.160.20.10">
    <property type="entry name" value="Single-stranded right-handed beta-helix, Pectin lyase-like"/>
    <property type="match status" value="1"/>
</dbReference>
<sequence>MTEQSPIVSNHPSAARAVRFSLLAAATIASGVASFNAGAVSVIPGAKTSGITTEAGRGGTVYRVTNLNADGAGSLKSCVDQSGPRVCVFEVSGTIPLTGDLHLRNPNITIAGQTAPSPGITLRGAGLLVSTSNVLVQHIRVRPGDDAGGEPAINRDALKIEGPAGQAAISNIVIDHCTFTWSIDEVASAWQNWNNISLINNIFAEPLHQSIHPEGNHGFGILLGPVNGNVTLAGNLIASMQSRLPMTDAARAAIVNNVIYNWGNTATDLQSHGGVTQSSVVGNVYLRGPDTAGSNPPIGLRADASTLRSGAKVFLADNQAAESTANDEWSAAGSIYGSLTLANFKSTSPVAWPAGMTTMPTSNNVVKNYVLKFSGARPADRDAVDTRIVEGVRNSTNRIINCVAPNGTTRCDRNGGGYPSLAENHRALTLPADPNTVTASGYTNLEVWLHGMAAEVEGRSPRTPASPTLANR</sequence>
<gene>
    <name evidence="3" type="ORF">ACFPN2_31500</name>
</gene>
<dbReference type="GO" id="GO:0016829">
    <property type="term" value="F:lyase activity"/>
    <property type="evidence" value="ECO:0007669"/>
    <property type="project" value="UniProtKB-KW"/>
</dbReference>
<evidence type="ECO:0000256" key="1">
    <source>
        <dbReference type="ARBA" id="ARBA00022723"/>
    </source>
</evidence>
<dbReference type="InterPro" id="IPR012334">
    <property type="entry name" value="Pectin_lyas_fold"/>
</dbReference>
<dbReference type="InterPro" id="IPR011050">
    <property type="entry name" value="Pectin_lyase_fold/virulence"/>
</dbReference>
<dbReference type="SUPFAM" id="SSF51126">
    <property type="entry name" value="Pectin lyase-like"/>
    <property type="match status" value="1"/>
</dbReference>
<organism evidence="3 4">
    <name type="scientific">Steroidobacter flavus</name>
    <dbReference type="NCBI Taxonomy" id="1842136"/>
    <lineage>
        <taxon>Bacteria</taxon>
        <taxon>Pseudomonadati</taxon>
        <taxon>Pseudomonadota</taxon>
        <taxon>Gammaproteobacteria</taxon>
        <taxon>Steroidobacterales</taxon>
        <taxon>Steroidobacteraceae</taxon>
        <taxon>Steroidobacter</taxon>
    </lineage>
</organism>
<evidence type="ECO:0000313" key="4">
    <source>
        <dbReference type="Proteomes" id="UP001595904"/>
    </source>
</evidence>